<evidence type="ECO:0000256" key="2">
    <source>
        <dbReference type="ARBA" id="ARBA00022490"/>
    </source>
</evidence>
<evidence type="ECO:0000256" key="3">
    <source>
        <dbReference type="ARBA" id="ARBA00022553"/>
    </source>
</evidence>
<feature type="region of interest" description="Disordered" evidence="8">
    <location>
        <begin position="843"/>
        <end position="869"/>
    </location>
</feature>
<comment type="function">
    <text evidence="5">Regulator of the DNA damage response (DDR). Part of the TTT complex that is required to stabilize protein levels of the phosphatidylinositol 3-kinase-related protein kinase (PIKK) family proteins. The TTT complex is involved in the cellular resistance to DNA damage stresses, like ionizing radiation (IR), ultraviolet (UV) and mitomycin C (MMC). Together with the TTT complex and HSP90 may participate in the proper folding of newly synthesized PIKKs. Promotes assembly, stabilizes and maintains the activity of mTORC1 and mTORC2 complexes, which regulate cell growth and survival in response to nutrient and hormonal signals.</text>
</comment>
<evidence type="ECO:0000256" key="1">
    <source>
        <dbReference type="ARBA" id="ARBA00004496"/>
    </source>
</evidence>
<keyword evidence="4" id="KW-0832">Ubl conjugation</keyword>
<dbReference type="EMBL" id="JAINUG010000172">
    <property type="protein sequence ID" value="KAJ8390226.1"/>
    <property type="molecule type" value="Genomic_DNA"/>
</dbReference>
<accession>A0AAD7RTQ9</accession>
<protein>
    <recommendedName>
        <fullName evidence="7">TELO2-interacting protein 1 homolog</fullName>
    </recommendedName>
</protein>
<dbReference type="FunFam" id="1.25.10.10:FF:000240">
    <property type="entry name" value="TELO2-interacting protein 1 homolog"/>
    <property type="match status" value="1"/>
</dbReference>
<comment type="subcellular location">
    <subcellularLocation>
        <location evidence="1">Cytoplasm</location>
    </subcellularLocation>
</comment>
<name>A0AAD7RTQ9_9TELE</name>
<dbReference type="InterPro" id="IPR016024">
    <property type="entry name" value="ARM-type_fold"/>
</dbReference>
<dbReference type="GO" id="GO:0005737">
    <property type="term" value="C:cytoplasm"/>
    <property type="evidence" value="ECO:0007669"/>
    <property type="project" value="UniProtKB-SubCell"/>
</dbReference>
<dbReference type="Gene3D" id="1.25.10.10">
    <property type="entry name" value="Leucine-rich Repeat Variant"/>
    <property type="match status" value="2"/>
</dbReference>
<keyword evidence="2" id="KW-0963">Cytoplasm</keyword>
<evidence type="ECO:0000256" key="7">
    <source>
        <dbReference type="ARBA" id="ARBA00071526"/>
    </source>
</evidence>
<comment type="similarity">
    <text evidence="6">Belongs to the tti1 family.</text>
</comment>
<dbReference type="InterPro" id="IPR011989">
    <property type="entry name" value="ARM-like"/>
</dbReference>
<dbReference type="FunFam" id="1.25.10.10:FF:000229">
    <property type="entry name" value="TELO2-interacting protein 1 homolog"/>
    <property type="match status" value="1"/>
</dbReference>
<evidence type="ECO:0000313" key="11">
    <source>
        <dbReference type="EMBL" id="KAJ8390226.1"/>
    </source>
</evidence>
<dbReference type="InterPro" id="IPR052587">
    <property type="entry name" value="TELO2-interacting_protein_1"/>
</dbReference>
<feature type="domain" description="TTI1 N-terminal TPR" evidence="9">
    <location>
        <begin position="41"/>
        <end position="374"/>
    </location>
</feature>
<evidence type="ECO:0000256" key="8">
    <source>
        <dbReference type="SAM" id="MobiDB-lite"/>
    </source>
</evidence>
<keyword evidence="12" id="KW-1185">Reference proteome</keyword>
<dbReference type="PANTHER" id="PTHR18460">
    <property type="entry name" value="TEL2 INTERACTING PROTEIN 1 TTI1 FAMILY MEMBER"/>
    <property type="match status" value="1"/>
</dbReference>
<feature type="domain" description="TTI1 C-terminal TPR" evidence="10">
    <location>
        <begin position="781"/>
        <end position="1060"/>
    </location>
</feature>
<gene>
    <name evidence="11" type="ORF">AAFF_G00109650</name>
</gene>
<dbReference type="Pfam" id="PF21547">
    <property type="entry name" value="TTI1"/>
    <property type="match status" value="1"/>
</dbReference>
<evidence type="ECO:0000259" key="10">
    <source>
        <dbReference type="Pfam" id="PF24181"/>
    </source>
</evidence>
<dbReference type="Proteomes" id="UP001221898">
    <property type="component" value="Unassembled WGS sequence"/>
</dbReference>
<sequence length="1106" mass="122561">MGPSAVLGQFGIAVQYSTNYLTACDLGCLEMGQIDDPKVAFAFLRPTCVLLTREQTVGNVQQLSSKLKLVSDGTLQQLQEYVLFPLRFVLKTPGPKKESLVQAVVEEIGYVLIVTCVRSWDVLRELFSELCLCLGSLAEPGKPAPSSDELKVAVLRGLEALLHAAYRDIACQLYQPTMLPGLGTAVSLLLALTEHERSRKVQAAALKCLQVLLHQCDCPQDHVPVSWDEEHALGTTFASFLPGITLTLSRVVAGDMRQGHDVTVRAIRVWYRTVGLVMADDQLSSPEAGKSPAVELGRAGELVVRRTPAWAKDTSGKLAILLKKIISCVSAHQHWRVRLEVVSMSDHLLATSRESLGECVSPLLEALVTMVSDENSTVREKCNVALESVAQRNWDQGGRTFIDVLSENLHSLATSLPRLMRTSDDRHKLSVLNAFLGYLRILGPGVVAVLNSAAHLQRISKALMQVLELDVSDVRIVEERGSADLMGEGTHKTLPQKKKHFLYFTDENVFYSLREICRLLGYYGNIYLLVDHFVDLYRESSAYKKQAALVLNEIIMGAAGVGVEATQERVPVSQDDLRAAVILVSQEYTSLSNWHMSTVSVESDKGEQGYFSPITMLSITNRPEGDLFPHPSERKGLTVHQLNSNIWQICIQLEGIGCMALALGTDFQSILITTLYPVLEKAGDETSLISQYALSTMWDICTACAYGTLKELVNRNSDYLLNDISLNLQRLSLHPHAPRVLAVMFGHSDASLLPLVRDVVQDVLTAMDQSYNERVAVFCAVVHSLLKAFVRWFPAGPGVTEELPGTAGSKRVESNCEKLLDTRQFLLDYRRQKELAEGIMGDAEEQDAEGIEVPPSDLESDMDMDSPDQKAELPSHLAITKEVMERCVHLLSDPSLQLRLKVLDVLELCILVLHAQEDELLPLAHRCWPALLQRLTSDDPLAVLRAFRVLCTLGETCGDFLRKRVSKEVLPKITRSLMNQAPVSAKAGPIYTYTLAYKLQLSVLKGLGSLCLQMDLVDTDLESVSEACLPYLSCKQPLKLQEACISVFRHLIQVDPDAMWFTLSELHCLRSYEPPHPDLHPVLLAGTGRPRNEYTDNVLKLLEEDS</sequence>
<dbReference type="AlphaFoldDB" id="A0AAD7RTQ9"/>
<proteinExistence type="inferred from homology"/>
<evidence type="ECO:0000256" key="4">
    <source>
        <dbReference type="ARBA" id="ARBA00022843"/>
    </source>
</evidence>
<evidence type="ECO:0000256" key="5">
    <source>
        <dbReference type="ARBA" id="ARBA00056900"/>
    </source>
</evidence>
<dbReference type="Pfam" id="PF24173">
    <property type="entry name" value="TPR_TTI1_N"/>
    <property type="match status" value="1"/>
</dbReference>
<evidence type="ECO:0000256" key="6">
    <source>
        <dbReference type="ARBA" id="ARBA00061544"/>
    </source>
</evidence>
<comment type="caution">
    <text evidence="11">The sequence shown here is derived from an EMBL/GenBank/DDBJ whole genome shotgun (WGS) entry which is preliminary data.</text>
</comment>
<reference evidence="11" key="1">
    <citation type="journal article" date="2023" name="Science">
        <title>Genome structures resolve the early diversification of teleost fishes.</title>
        <authorList>
            <person name="Parey E."/>
            <person name="Louis A."/>
            <person name="Montfort J."/>
            <person name="Bouchez O."/>
            <person name="Roques C."/>
            <person name="Iampietro C."/>
            <person name="Lluch J."/>
            <person name="Castinel A."/>
            <person name="Donnadieu C."/>
            <person name="Desvignes T."/>
            <person name="Floi Bucao C."/>
            <person name="Jouanno E."/>
            <person name="Wen M."/>
            <person name="Mejri S."/>
            <person name="Dirks R."/>
            <person name="Jansen H."/>
            <person name="Henkel C."/>
            <person name="Chen W.J."/>
            <person name="Zahm M."/>
            <person name="Cabau C."/>
            <person name="Klopp C."/>
            <person name="Thompson A.W."/>
            <person name="Robinson-Rechavi M."/>
            <person name="Braasch I."/>
            <person name="Lecointre G."/>
            <person name="Bobe J."/>
            <person name="Postlethwait J.H."/>
            <person name="Berthelot C."/>
            <person name="Roest Crollius H."/>
            <person name="Guiguen Y."/>
        </authorList>
    </citation>
    <scope>NUCLEOTIDE SEQUENCE</scope>
    <source>
        <strain evidence="11">NC1722</strain>
    </source>
</reference>
<evidence type="ECO:0000259" key="9">
    <source>
        <dbReference type="Pfam" id="PF24173"/>
    </source>
</evidence>
<organism evidence="11 12">
    <name type="scientific">Aldrovandia affinis</name>
    <dbReference type="NCBI Taxonomy" id="143900"/>
    <lineage>
        <taxon>Eukaryota</taxon>
        <taxon>Metazoa</taxon>
        <taxon>Chordata</taxon>
        <taxon>Craniata</taxon>
        <taxon>Vertebrata</taxon>
        <taxon>Euteleostomi</taxon>
        <taxon>Actinopterygii</taxon>
        <taxon>Neopterygii</taxon>
        <taxon>Teleostei</taxon>
        <taxon>Notacanthiformes</taxon>
        <taxon>Halosauridae</taxon>
        <taxon>Aldrovandia</taxon>
    </lineage>
</organism>
<evidence type="ECO:0000313" key="12">
    <source>
        <dbReference type="Proteomes" id="UP001221898"/>
    </source>
</evidence>
<dbReference type="SUPFAM" id="SSF48371">
    <property type="entry name" value="ARM repeat"/>
    <property type="match status" value="1"/>
</dbReference>
<dbReference type="InterPro" id="IPR049362">
    <property type="entry name" value="TTI1_rpt"/>
</dbReference>
<keyword evidence="3" id="KW-0597">Phosphoprotein</keyword>
<dbReference type="Pfam" id="PF24176">
    <property type="entry name" value="TPR_TTI1_2nd"/>
    <property type="match status" value="1"/>
</dbReference>
<dbReference type="InterPro" id="IPR057566">
    <property type="entry name" value="TPR_TTI1_N"/>
</dbReference>
<dbReference type="PANTHER" id="PTHR18460:SF3">
    <property type="entry name" value="TELO2-INTERACTING PROTEIN 1 HOMOLOG"/>
    <property type="match status" value="1"/>
</dbReference>
<dbReference type="InterPro" id="IPR057567">
    <property type="entry name" value="TPR_TTI1_C"/>
</dbReference>
<dbReference type="Pfam" id="PF24181">
    <property type="entry name" value="TPR_TTI1_C"/>
    <property type="match status" value="1"/>
</dbReference>